<sequence>MLNCRLHKDNLYINHRTSASKFRLKAALKLSFHSRFSILTPHRLAG</sequence>
<dbReference type="AlphaFoldDB" id="A0A6J4HCF3"/>
<gene>
    <name evidence="1" type="ORF">AVDCRST_MAG92-449</name>
</gene>
<name>A0A6J4HCF3_9CYAN</name>
<organism evidence="1">
    <name type="scientific">uncultured Coleofasciculus sp</name>
    <dbReference type="NCBI Taxonomy" id="1267456"/>
    <lineage>
        <taxon>Bacteria</taxon>
        <taxon>Bacillati</taxon>
        <taxon>Cyanobacteriota</taxon>
        <taxon>Cyanophyceae</taxon>
        <taxon>Coleofasciculales</taxon>
        <taxon>Coleofasciculaceae</taxon>
        <taxon>Coleofasciculus</taxon>
        <taxon>environmental samples</taxon>
    </lineage>
</organism>
<proteinExistence type="predicted"/>
<protein>
    <submittedName>
        <fullName evidence="1">Uncharacterized protein</fullName>
    </submittedName>
</protein>
<evidence type="ECO:0000313" key="1">
    <source>
        <dbReference type="EMBL" id="CAA9218521.1"/>
    </source>
</evidence>
<reference evidence="1" key="1">
    <citation type="submission" date="2020-02" db="EMBL/GenBank/DDBJ databases">
        <authorList>
            <person name="Meier V. D."/>
        </authorList>
    </citation>
    <scope>NUCLEOTIDE SEQUENCE</scope>
    <source>
        <strain evidence="1">AVDCRST_MAG92</strain>
    </source>
</reference>
<accession>A0A6J4HCF3</accession>
<dbReference type="EMBL" id="CADCTM010000062">
    <property type="protein sequence ID" value="CAA9218521.1"/>
    <property type="molecule type" value="Genomic_DNA"/>
</dbReference>